<evidence type="ECO:0000313" key="3">
    <source>
        <dbReference type="EMBL" id="TXI37288.1"/>
    </source>
</evidence>
<dbReference type="Pfam" id="PF07589">
    <property type="entry name" value="PEP-CTERM"/>
    <property type="match status" value="1"/>
</dbReference>
<feature type="chain" id="PRO_5022739677" evidence="1">
    <location>
        <begin position="25"/>
        <end position="171"/>
    </location>
</feature>
<evidence type="ECO:0000313" key="4">
    <source>
        <dbReference type="Proteomes" id="UP000321374"/>
    </source>
</evidence>
<evidence type="ECO:0000256" key="1">
    <source>
        <dbReference type="SAM" id="SignalP"/>
    </source>
</evidence>
<accession>A0A5C7WKS9</accession>
<keyword evidence="1" id="KW-0732">Signal</keyword>
<sequence>MKVANLFGALVLTSATLFSNQASAGLFAPTITPLGNLNSAPSVEANLIHFQSIISPDYYTFSLSTESDVSVDFSSLLNLNLGAKFSLWNSTGTTKLQEFNMPTLVVLGGPELTFSDIAAGSYQFRYTSSLVNIGGLSRVTFTATPVPEPETNALMLLGLGMIGFIARRKLV</sequence>
<dbReference type="InterPro" id="IPR013424">
    <property type="entry name" value="Ice-binding_C"/>
</dbReference>
<organism evidence="3 4">
    <name type="scientific">Methylophilus methylotrophus</name>
    <name type="common">Bacterium W3A1</name>
    <dbReference type="NCBI Taxonomy" id="17"/>
    <lineage>
        <taxon>Bacteria</taxon>
        <taxon>Pseudomonadati</taxon>
        <taxon>Pseudomonadota</taxon>
        <taxon>Betaproteobacteria</taxon>
        <taxon>Nitrosomonadales</taxon>
        <taxon>Methylophilaceae</taxon>
        <taxon>Methylophilus</taxon>
    </lineage>
</organism>
<feature type="signal peptide" evidence="1">
    <location>
        <begin position="1"/>
        <end position="24"/>
    </location>
</feature>
<comment type="caution">
    <text evidence="3">The sequence shown here is derived from an EMBL/GenBank/DDBJ whole genome shotgun (WGS) entry which is preliminary data.</text>
</comment>
<dbReference type="NCBIfam" id="NF038126">
    <property type="entry name" value="PEP_CTERM_FxDxF"/>
    <property type="match status" value="1"/>
</dbReference>
<dbReference type="EMBL" id="SSGG01000061">
    <property type="protein sequence ID" value="TXI37288.1"/>
    <property type="molecule type" value="Genomic_DNA"/>
</dbReference>
<name>A0A5C7WKS9_METME</name>
<evidence type="ECO:0000259" key="2">
    <source>
        <dbReference type="Pfam" id="PF07589"/>
    </source>
</evidence>
<reference evidence="3 4" key="1">
    <citation type="submission" date="2018-09" db="EMBL/GenBank/DDBJ databases">
        <title>Metagenome Assembled Genomes from an Advanced Water Purification Facility.</title>
        <authorList>
            <person name="Stamps B.W."/>
            <person name="Spear J.R."/>
        </authorList>
    </citation>
    <scope>NUCLEOTIDE SEQUENCE [LARGE SCALE GENOMIC DNA]</scope>
    <source>
        <strain evidence="3">Bin_42_2</strain>
    </source>
</reference>
<gene>
    <name evidence="3" type="ORF">E6Q51_03705</name>
</gene>
<protein>
    <submittedName>
        <fullName evidence="3">PEP-CTERM sorting domain-containing protein</fullName>
    </submittedName>
</protein>
<dbReference type="AlphaFoldDB" id="A0A5C7WKS9"/>
<dbReference type="Proteomes" id="UP000321374">
    <property type="component" value="Unassembled WGS sequence"/>
</dbReference>
<feature type="domain" description="Ice-binding protein C-terminal" evidence="2">
    <location>
        <begin position="145"/>
        <end position="169"/>
    </location>
</feature>
<dbReference type="NCBIfam" id="TIGR02595">
    <property type="entry name" value="PEP_CTERM"/>
    <property type="match status" value="1"/>
</dbReference>
<proteinExistence type="predicted"/>